<evidence type="ECO:0000313" key="4">
    <source>
        <dbReference type="EMBL" id="KIO23758.1"/>
    </source>
</evidence>
<dbReference type="AlphaFoldDB" id="A0A0C3KQR7"/>
<evidence type="ECO:0000313" key="3">
    <source>
        <dbReference type="EMBL" id="KIO16118.1"/>
    </source>
</evidence>
<protein>
    <recommendedName>
        <fullName evidence="2">Hyaluronan/mRNA-binding protein domain-containing protein</fullName>
    </recommendedName>
</protein>
<evidence type="ECO:0000256" key="1">
    <source>
        <dbReference type="SAM" id="MobiDB-lite"/>
    </source>
</evidence>
<feature type="region of interest" description="Disordered" evidence="1">
    <location>
        <begin position="66"/>
        <end position="102"/>
    </location>
</feature>
<keyword evidence="5" id="KW-1185">Reference proteome</keyword>
<feature type="compositionally biased region" description="Low complexity" evidence="1">
    <location>
        <begin position="66"/>
        <end position="75"/>
    </location>
</feature>
<proteinExistence type="predicted"/>
<dbReference type="Proteomes" id="UP000054248">
    <property type="component" value="Unassembled WGS sequence"/>
</dbReference>
<dbReference type="EMBL" id="KN823668">
    <property type="protein sequence ID" value="KIO16118.1"/>
    <property type="molecule type" value="Genomic_DNA"/>
</dbReference>
<reference evidence="4" key="3">
    <citation type="submission" date="2015-02" db="EMBL/GenBank/DDBJ databases">
        <title>Evolutionary Origins and Diversification of the Mycorrhizal Mutualists.</title>
        <authorList>
            <consortium name="DOE Joint Genome Institute"/>
            <consortium name="Mycorrhizal Genomics Consortium"/>
            <person name="Kohler A."/>
            <person name="Kuo A."/>
            <person name="Nagy L.G."/>
            <person name="Floudas D."/>
            <person name="Copeland A."/>
            <person name="Barry K.W."/>
            <person name="Cichocki N."/>
            <person name="Veneault-Fourrey C."/>
            <person name="LaButti K."/>
            <person name="Lindquist E.A."/>
            <person name="Lipzen A."/>
            <person name="Lundell T."/>
            <person name="Morin E."/>
            <person name="Murat C."/>
            <person name="Riley R."/>
            <person name="Ohm R."/>
            <person name="Sun H."/>
            <person name="Tunlid A."/>
            <person name="Henrissat B."/>
            <person name="Grigoriev I.V."/>
            <person name="Hibbett D.S."/>
            <person name="Martin F."/>
        </authorList>
    </citation>
    <scope>NUCLEOTIDE SEQUENCE</scope>
    <source>
        <strain evidence="4">MUT 4182</strain>
    </source>
</reference>
<name>A0A0C3KQR7_9AGAM</name>
<dbReference type="InterPro" id="IPR006861">
    <property type="entry name" value="HABP4_PAIRBP1-bd"/>
</dbReference>
<gene>
    <name evidence="4" type="ORF">M407DRAFT_244684</name>
    <name evidence="3" type="ORF">M407DRAFT_247065</name>
</gene>
<sequence length="133" mass="14298">MTRTERSKAPHALTKDRHVSKSGMDRSLRKAGGGAHNWGSPLDVYDDAELYDEGLDEEQLTAATTNANVQAAAEASPKDRRRSSVSASSTEEHATVNNEEKEKALAFRKRALSKGDIDLSAIARTSAAVSTAK</sequence>
<dbReference type="OrthoDB" id="2562681at2759"/>
<dbReference type="EMBL" id="KN823077">
    <property type="protein sequence ID" value="KIO23758.1"/>
    <property type="molecule type" value="Genomic_DNA"/>
</dbReference>
<feature type="domain" description="Hyaluronan/mRNA-binding protein" evidence="2">
    <location>
        <begin position="21"/>
        <end position="105"/>
    </location>
</feature>
<evidence type="ECO:0000259" key="2">
    <source>
        <dbReference type="Pfam" id="PF04774"/>
    </source>
</evidence>
<feature type="compositionally biased region" description="Basic and acidic residues" evidence="1">
    <location>
        <begin position="90"/>
        <end position="102"/>
    </location>
</feature>
<dbReference type="Pfam" id="PF04774">
    <property type="entry name" value="HABP4_PAI-RBP1"/>
    <property type="match status" value="1"/>
</dbReference>
<reference evidence="5" key="2">
    <citation type="submission" date="2015-01" db="EMBL/GenBank/DDBJ databases">
        <title>Evolutionary Origins and Diversification of the Mycorrhizal Mutualists.</title>
        <authorList>
            <consortium name="DOE Joint Genome Institute"/>
            <consortium name="Mycorrhizal Genomics Consortium"/>
            <person name="Kohler A."/>
            <person name="Kuo A."/>
            <person name="Nagy L.G."/>
            <person name="Floudas D."/>
            <person name="Copeland A."/>
            <person name="Barry K.W."/>
            <person name="Cichocki N."/>
            <person name="Veneault-Fourrey C."/>
            <person name="LaButti K."/>
            <person name="Lindquist E.A."/>
            <person name="Lipzen A."/>
            <person name="Lundell T."/>
            <person name="Morin E."/>
            <person name="Murat C."/>
            <person name="Riley R."/>
            <person name="Ohm R."/>
            <person name="Sun H."/>
            <person name="Tunlid A."/>
            <person name="Henrissat B."/>
            <person name="Grigoriev I.V."/>
            <person name="Hibbett D.S."/>
            <person name="Martin F."/>
        </authorList>
    </citation>
    <scope>NUCLEOTIDE SEQUENCE [LARGE SCALE GENOMIC DNA]</scope>
    <source>
        <strain evidence="3 5">MUT 4182</strain>
    </source>
</reference>
<feature type="compositionally biased region" description="Basic and acidic residues" evidence="1">
    <location>
        <begin position="1"/>
        <end position="28"/>
    </location>
</feature>
<reference evidence="4 5" key="1">
    <citation type="submission" date="2014-04" db="EMBL/GenBank/DDBJ databases">
        <authorList>
            <consortium name="DOE Joint Genome Institute"/>
            <person name="Kuo A."/>
            <person name="Girlanda M."/>
            <person name="Perotto S."/>
            <person name="Kohler A."/>
            <person name="Nagy L.G."/>
            <person name="Floudas D."/>
            <person name="Copeland A."/>
            <person name="Barry K.W."/>
            <person name="Cichocki N."/>
            <person name="Veneault-Fourrey C."/>
            <person name="LaButti K."/>
            <person name="Lindquist E.A."/>
            <person name="Lipzen A."/>
            <person name="Lundell T."/>
            <person name="Morin E."/>
            <person name="Murat C."/>
            <person name="Sun H."/>
            <person name="Tunlid A."/>
            <person name="Henrissat B."/>
            <person name="Grigoriev I.V."/>
            <person name="Hibbett D.S."/>
            <person name="Martin F."/>
            <person name="Nordberg H.P."/>
            <person name="Cantor M.N."/>
            <person name="Hua S.X."/>
        </authorList>
    </citation>
    <scope>NUCLEOTIDE SEQUENCE [LARGE SCALE GENOMIC DNA]</scope>
    <source>
        <strain evidence="4 5">MUT 4182</strain>
    </source>
</reference>
<dbReference type="STRING" id="1051891.A0A0C3KQR7"/>
<organism evidence="4 5">
    <name type="scientific">Tulasnella calospora MUT 4182</name>
    <dbReference type="NCBI Taxonomy" id="1051891"/>
    <lineage>
        <taxon>Eukaryota</taxon>
        <taxon>Fungi</taxon>
        <taxon>Dikarya</taxon>
        <taxon>Basidiomycota</taxon>
        <taxon>Agaricomycotina</taxon>
        <taxon>Agaricomycetes</taxon>
        <taxon>Cantharellales</taxon>
        <taxon>Tulasnellaceae</taxon>
        <taxon>Tulasnella</taxon>
    </lineage>
</organism>
<dbReference type="HOGENOM" id="CLU_126710_0_0_1"/>
<accession>A0A0C3KQR7</accession>
<feature type="region of interest" description="Disordered" evidence="1">
    <location>
        <begin position="1"/>
        <end position="41"/>
    </location>
</feature>
<evidence type="ECO:0000313" key="5">
    <source>
        <dbReference type="Proteomes" id="UP000054248"/>
    </source>
</evidence>